<feature type="chain" id="PRO_5003175666" evidence="1">
    <location>
        <begin position="20"/>
        <end position="173"/>
    </location>
</feature>
<dbReference type="InParanoid" id="E3MEL7"/>
<proteinExistence type="predicted"/>
<dbReference type="InterPro" id="IPR035940">
    <property type="entry name" value="CAP_sf"/>
</dbReference>
<keyword evidence="3" id="KW-1185">Reference proteome</keyword>
<dbReference type="HOGENOM" id="CLU_086463_4_0_1"/>
<protein>
    <submittedName>
        <fullName evidence="2">Uncharacterized protein</fullName>
    </submittedName>
</protein>
<dbReference type="SUPFAM" id="SSF55797">
    <property type="entry name" value="PR-1-like"/>
    <property type="match status" value="1"/>
</dbReference>
<accession>E3MEL7</accession>
<gene>
    <name evidence="2" type="ORF">CRE_21812</name>
</gene>
<dbReference type="AlphaFoldDB" id="E3MEL7"/>
<dbReference type="Proteomes" id="UP000008281">
    <property type="component" value="Unassembled WGS sequence"/>
</dbReference>
<sequence length="173" mass="19000">MKLLLAVSTFALCAQVAVSIPEDVQQVVVDYMNRHRESFAVSLPAANMNAIVYNASLEKRTTTCAVAEHAAKSNRAILFPSLTLDKGRYLDHGDIDSSGAEAIMDLSINKSSFVHLQQYATLEDLSKFCTTTVLQLHPFTFRITKPLEGLKRGEPGSQCPNGKSEISEYMCKA</sequence>
<reference evidence="2" key="1">
    <citation type="submission" date="2007-07" db="EMBL/GenBank/DDBJ databases">
        <title>PCAP assembly of the Caenorhabditis remanei genome.</title>
        <authorList>
            <consortium name="The Caenorhabditis remanei Sequencing Consortium"/>
            <person name="Wilson R.K."/>
        </authorList>
    </citation>
    <scope>NUCLEOTIDE SEQUENCE [LARGE SCALE GENOMIC DNA]</scope>
    <source>
        <strain evidence="2">PB4641</strain>
    </source>
</reference>
<feature type="signal peptide" evidence="1">
    <location>
        <begin position="1"/>
        <end position="19"/>
    </location>
</feature>
<evidence type="ECO:0000313" key="2">
    <source>
        <dbReference type="EMBL" id="EFP00440.1"/>
    </source>
</evidence>
<keyword evidence="1" id="KW-0732">Signal</keyword>
<organism evidence="3">
    <name type="scientific">Caenorhabditis remanei</name>
    <name type="common">Caenorhabditis vulgaris</name>
    <dbReference type="NCBI Taxonomy" id="31234"/>
    <lineage>
        <taxon>Eukaryota</taxon>
        <taxon>Metazoa</taxon>
        <taxon>Ecdysozoa</taxon>
        <taxon>Nematoda</taxon>
        <taxon>Chromadorea</taxon>
        <taxon>Rhabditida</taxon>
        <taxon>Rhabditina</taxon>
        <taxon>Rhabditomorpha</taxon>
        <taxon>Rhabditoidea</taxon>
        <taxon>Rhabditidae</taxon>
        <taxon>Peloderinae</taxon>
        <taxon>Caenorhabditis</taxon>
    </lineage>
</organism>
<name>E3MEL7_CAERE</name>
<dbReference type="EMBL" id="DS268439">
    <property type="protein sequence ID" value="EFP00440.1"/>
    <property type="molecule type" value="Genomic_DNA"/>
</dbReference>
<evidence type="ECO:0000256" key="1">
    <source>
        <dbReference type="SAM" id="SignalP"/>
    </source>
</evidence>
<evidence type="ECO:0000313" key="3">
    <source>
        <dbReference type="Proteomes" id="UP000008281"/>
    </source>
</evidence>